<dbReference type="InterPro" id="IPR024084">
    <property type="entry name" value="IsoPropMal-DH-like_dom"/>
</dbReference>
<dbReference type="EC" id="2.2.1.2" evidence="4 10"/>
<evidence type="ECO:0000313" key="12">
    <source>
        <dbReference type="Proteomes" id="UP000887561"/>
    </source>
</evidence>
<comment type="similarity">
    <text evidence="2">Belongs to the isocitrate and isopropylmalate dehydrogenases family.</text>
</comment>
<keyword evidence="7 10" id="KW-0570">Pentose shunt</keyword>
<comment type="pathway">
    <text evidence="1 10">Carbohydrate degradation; pentose phosphate pathway; D-glyceraldehyde 3-phosphate and beta-D-fructose 6-phosphate from D-ribose 5-phosphate and D-xylulose 5-phosphate (non-oxidative stage): step 2/3.</text>
</comment>
<dbReference type="SUPFAM" id="SSF51569">
    <property type="entry name" value="Aldolase"/>
    <property type="match status" value="1"/>
</dbReference>
<dbReference type="GO" id="GO:0006102">
    <property type="term" value="P:isocitrate metabolic process"/>
    <property type="evidence" value="ECO:0007669"/>
    <property type="project" value="TreeGrafter"/>
</dbReference>
<dbReference type="GO" id="GO:0006099">
    <property type="term" value="P:tricarboxylic acid cycle"/>
    <property type="evidence" value="ECO:0007669"/>
    <property type="project" value="UniProtKB-KW"/>
</dbReference>
<dbReference type="GO" id="GO:0006098">
    <property type="term" value="P:pentose-phosphate shunt"/>
    <property type="evidence" value="ECO:0007669"/>
    <property type="project" value="UniProtKB-KW"/>
</dbReference>
<comment type="function">
    <text evidence="10">Catalyzes the rate-limiting step of the non-oxidative phase in the pentose phosphate pathway. Catalyzes the reversible conversion of sedheptulose-7-phosphate and D-glyceraldehyde 3-phosphate into erythrose-4-phosphate and beta-D-fructose 6-phosphate.</text>
</comment>
<dbReference type="GO" id="GO:0000287">
    <property type="term" value="F:magnesium ion binding"/>
    <property type="evidence" value="ECO:0007669"/>
    <property type="project" value="InterPro"/>
</dbReference>
<dbReference type="PANTHER" id="PTHR11835:SF60">
    <property type="entry name" value="ISOCITRATE DEHYDROGENASE [NAD] SUBUNIT, MITOCHONDRIAL"/>
    <property type="match status" value="1"/>
</dbReference>
<name>A0A915LQV1_MELJA</name>
<dbReference type="InterPro" id="IPR004730">
    <property type="entry name" value="Transaldolase_1"/>
</dbReference>
<protein>
    <recommendedName>
        <fullName evidence="4 10">Transaldolase</fullName>
        <ecNumber evidence="4 10">2.2.1.2</ecNumber>
    </recommendedName>
</protein>
<feature type="domain" description="Isopropylmalate dehydrogenase-like" evidence="11">
    <location>
        <begin position="308"/>
        <end position="625"/>
    </location>
</feature>
<dbReference type="Gene3D" id="3.40.718.10">
    <property type="entry name" value="Isopropylmalate Dehydrogenase"/>
    <property type="match status" value="1"/>
</dbReference>
<accession>A0A915LQV1</accession>
<dbReference type="PROSITE" id="PS01054">
    <property type="entry name" value="TRANSALDOLASE_1"/>
    <property type="match status" value="1"/>
</dbReference>
<dbReference type="CDD" id="cd00957">
    <property type="entry name" value="Transaldolase_TalAB"/>
    <property type="match status" value="1"/>
</dbReference>
<dbReference type="InterPro" id="IPR013785">
    <property type="entry name" value="Aldolase_TIM"/>
</dbReference>
<comment type="similarity">
    <text evidence="3">Belongs to the transaldolase family. Type 1 subfamily.</text>
</comment>
<dbReference type="SUPFAM" id="SSF53659">
    <property type="entry name" value="Isocitrate/Isopropylmalate dehydrogenase-like"/>
    <property type="match status" value="1"/>
</dbReference>
<comment type="catalytic activity">
    <reaction evidence="9 10">
        <text>D-sedoheptulose 7-phosphate + D-glyceraldehyde 3-phosphate = D-erythrose 4-phosphate + beta-D-fructose 6-phosphate</text>
        <dbReference type="Rhea" id="RHEA:17053"/>
        <dbReference type="ChEBI" id="CHEBI:16897"/>
        <dbReference type="ChEBI" id="CHEBI:57483"/>
        <dbReference type="ChEBI" id="CHEBI:57634"/>
        <dbReference type="ChEBI" id="CHEBI:59776"/>
        <dbReference type="EC" id="2.2.1.2"/>
    </reaction>
</comment>
<keyword evidence="5" id="KW-0816">Tricarboxylic acid cycle</keyword>
<dbReference type="GO" id="GO:0016616">
    <property type="term" value="F:oxidoreductase activity, acting on the CH-OH group of donors, NAD or NADP as acceptor"/>
    <property type="evidence" value="ECO:0007669"/>
    <property type="project" value="InterPro"/>
</dbReference>
<evidence type="ECO:0000256" key="10">
    <source>
        <dbReference type="RuleBase" id="RU000501"/>
    </source>
</evidence>
<reference evidence="13" key="1">
    <citation type="submission" date="2022-11" db="UniProtKB">
        <authorList>
            <consortium name="WormBaseParasite"/>
        </authorList>
    </citation>
    <scope>IDENTIFICATION</scope>
</reference>
<dbReference type="SMART" id="SM01329">
    <property type="entry name" value="Iso_dh"/>
    <property type="match status" value="1"/>
</dbReference>
<dbReference type="PROSITE" id="PS00470">
    <property type="entry name" value="IDH_IMDH"/>
    <property type="match status" value="1"/>
</dbReference>
<evidence type="ECO:0000256" key="9">
    <source>
        <dbReference type="ARBA" id="ARBA00048810"/>
    </source>
</evidence>
<dbReference type="Pfam" id="PF00180">
    <property type="entry name" value="Iso_dh"/>
    <property type="match status" value="1"/>
</dbReference>
<dbReference type="FunFam" id="3.20.20.70:FF:000088">
    <property type="entry name" value="Transaldolase"/>
    <property type="match status" value="1"/>
</dbReference>
<dbReference type="GO" id="GO:0005975">
    <property type="term" value="P:carbohydrate metabolic process"/>
    <property type="evidence" value="ECO:0007669"/>
    <property type="project" value="InterPro"/>
</dbReference>
<dbReference type="AlphaFoldDB" id="A0A915LQV1"/>
<dbReference type="GO" id="GO:0051287">
    <property type="term" value="F:NAD binding"/>
    <property type="evidence" value="ECO:0007669"/>
    <property type="project" value="InterPro"/>
</dbReference>
<dbReference type="Proteomes" id="UP000887561">
    <property type="component" value="Unplaced"/>
</dbReference>
<evidence type="ECO:0000256" key="1">
    <source>
        <dbReference type="ARBA" id="ARBA00004857"/>
    </source>
</evidence>
<sequence>MSSSVLDQLKQISIIVADTGDFHSIEIFKPTDSTTNPSLILAATKDEKYKHLIDQAIKYAKEKSVGNASKEIILSLAMDKLFVLFGKEILKIVPGRVSTEVDARLSFNVNASIEKALNFIRLYEEEGISKERILIKLASTWEGIQAAKILESQHGIHCNMTLLFNFYQAVACAQAKVTLVSPFVGRILDWYLKNTTEHNFTRQTDPGVLSVTKIYNYYKYFGHETQVMAASFRNTEQIKGLAGCDLLTISPTLLKQLNEDNEQISKILSKEIAQTKNVQLIENIDENKFRWELNEDSMASDRLSDGIRLTALPGDGIGPEMLGHIKRIFSSLNIPVDFNDVELNSKDPTDEELEKAINAIHKTGAALKGNIETKFDNPDFKSRNMELRRRLDLFANVLHCVSVPTIPTRHHNLDLVLIRENTEGEYSGLEHEPKPGIVESLKIVTRHGIERIARYAFDYAVLNNRPNITAIHKANIQKLGDGLFLKVCKEIADTEYKSKGLRFDSLIVDNACMQLVSRPQQFNGAILLMPNLYGNIISNIACGLVGGPGLVSGMNIGEEYAVFETGTRNTGTSLTGKDLANPTAFIRAAIDMLRYLGLDGYADKMSDALFIALTERKLHTPDIGVIL</sequence>
<evidence type="ECO:0000256" key="5">
    <source>
        <dbReference type="ARBA" id="ARBA00022532"/>
    </source>
</evidence>
<dbReference type="NCBIfam" id="TIGR00874">
    <property type="entry name" value="talAB"/>
    <property type="match status" value="1"/>
</dbReference>
<keyword evidence="6 10" id="KW-0808">Transferase</keyword>
<dbReference type="PANTHER" id="PTHR11835">
    <property type="entry name" value="DECARBOXYLATING DEHYDROGENASES-ISOCITRATE, ISOPROPYLMALATE, TARTRATE"/>
    <property type="match status" value="1"/>
</dbReference>
<dbReference type="InterPro" id="IPR001585">
    <property type="entry name" value="TAL/FSA"/>
</dbReference>
<organism evidence="12 13">
    <name type="scientific">Meloidogyne javanica</name>
    <name type="common">Root-knot nematode worm</name>
    <dbReference type="NCBI Taxonomy" id="6303"/>
    <lineage>
        <taxon>Eukaryota</taxon>
        <taxon>Metazoa</taxon>
        <taxon>Ecdysozoa</taxon>
        <taxon>Nematoda</taxon>
        <taxon>Chromadorea</taxon>
        <taxon>Rhabditida</taxon>
        <taxon>Tylenchina</taxon>
        <taxon>Tylenchomorpha</taxon>
        <taxon>Tylenchoidea</taxon>
        <taxon>Meloidogynidae</taxon>
        <taxon>Meloidogyninae</taxon>
        <taxon>Meloidogyne</taxon>
        <taxon>Meloidogyne incognita group</taxon>
    </lineage>
</organism>
<evidence type="ECO:0000256" key="7">
    <source>
        <dbReference type="ARBA" id="ARBA00023126"/>
    </source>
</evidence>
<dbReference type="InterPro" id="IPR018225">
    <property type="entry name" value="Transaldolase_AS"/>
</dbReference>
<keyword evidence="12" id="KW-1185">Reference proteome</keyword>
<keyword evidence="8" id="KW-0704">Schiff base</keyword>
<evidence type="ECO:0000259" key="11">
    <source>
        <dbReference type="SMART" id="SM01329"/>
    </source>
</evidence>
<evidence type="ECO:0000256" key="6">
    <source>
        <dbReference type="ARBA" id="ARBA00022679"/>
    </source>
</evidence>
<dbReference type="GO" id="GO:0004801">
    <property type="term" value="F:transaldolase activity"/>
    <property type="evidence" value="ECO:0007669"/>
    <property type="project" value="UniProtKB-EC"/>
</dbReference>
<dbReference type="PROSITE" id="PS00958">
    <property type="entry name" value="TRANSALDOLASE_2"/>
    <property type="match status" value="1"/>
</dbReference>
<dbReference type="Gene3D" id="3.20.20.70">
    <property type="entry name" value="Aldolase class I"/>
    <property type="match status" value="1"/>
</dbReference>
<proteinExistence type="inferred from homology"/>
<dbReference type="GO" id="GO:0005739">
    <property type="term" value="C:mitochondrion"/>
    <property type="evidence" value="ECO:0007669"/>
    <property type="project" value="TreeGrafter"/>
</dbReference>
<evidence type="ECO:0000256" key="4">
    <source>
        <dbReference type="ARBA" id="ARBA00013151"/>
    </source>
</evidence>
<dbReference type="InterPro" id="IPR019818">
    <property type="entry name" value="IsoCit/isopropylmalate_DH_CS"/>
</dbReference>
<evidence type="ECO:0000256" key="2">
    <source>
        <dbReference type="ARBA" id="ARBA00007769"/>
    </source>
</evidence>
<evidence type="ECO:0000256" key="3">
    <source>
        <dbReference type="ARBA" id="ARBA00008012"/>
    </source>
</evidence>
<dbReference type="Pfam" id="PF00923">
    <property type="entry name" value="TAL_FSA"/>
    <property type="match status" value="1"/>
</dbReference>
<evidence type="ECO:0000313" key="13">
    <source>
        <dbReference type="WBParaSite" id="scaffold1450_cov238.g3113"/>
    </source>
</evidence>
<evidence type="ECO:0000256" key="8">
    <source>
        <dbReference type="ARBA" id="ARBA00023270"/>
    </source>
</evidence>
<dbReference type="WBParaSite" id="scaffold1450_cov238.g3113">
    <property type="protein sequence ID" value="scaffold1450_cov238.g3113"/>
    <property type="gene ID" value="scaffold1450_cov238.g3113"/>
</dbReference>